<reference evidence="2 3" key="1">
    <citation type="submission" date="2020-03" db="EMBL/GenBank/DDBJ databases">
        <title>Whole genome shotgun sequence of Phytohabitans houttuyneae NBRC 108639.</title>
        <authorList>
            <person name="Komaki H."/>
            <person name="Tamura T."/>
        </authorList>
    </citation>
    <scope>NUCLEOTIDE SEQUENCE [LARGE SCALE GENOMIC DNA]</scope>
    <source>
        <strain evidence="2 3">NBRC 108639</strain>
    </source>
</reference>
<gene>
    <name evidence="2" type="ORF">Phou_016090</name>
</gene>
<organism evidence="2 3">
    <name type="scientific">Phytohabitans houttuyneae</name>
    <dbReference type="NCBI Taxonomy" id="1076126"/>
    <lineage>
        <taxon>Bacteria</taxon>
        <taxon>Bacillati</taxon>
        <taxon>Actinomycetota</taxon>
        <taxon>Actinomycetes</taxon>
        <taxon>Micromonosporales</taxon>
        <taxon>Micromonosporaceae</taxon>
    </lineage>
</organism>
<dbReference type="AlphaFoldDB" id="A0A6V8K5J7"/>
<sequence>MATIRAELSSPTLKISVEVQSADLRNAIHVEERIREFLTALLTHTDPDDETSHTVKPMQKPATP</sequence>
<feature type="region of interest" description="Disordered" evidence="1">
    <location>
        <begin position="43"/>
        <end position="64"/>
    </location>
</feature>
<dbReference type="Proteomes" id="UP000482800">
    <property type="component" value="Unassembled WGS sequence"/>
</dbReference>
<protein>
    <submittedName>
        <fullName evidence="2">Uncharacterized protein</fullName>
    </submittedName>
</protein>
<keyword evidence="3" id="KW-1185">Reference proteome</keyword>
<name>A0A6V8K5J7_9ACTN</name>
<evidence type="ECO:0000313" key="2">
    <source>
        <dbReference type="EMBL" id="GFJ77429.1"/>
    </source>
</evidence>
<evidence type="ECO:0000256" key="1">
    <source>
        <dbReference type="SAM" id="MobiDB-lite"/>
    </source>
</evidence>
<comment type="caution">
    <text evidence="2">The sequence shown here is derived from an EMBL/GenBank/DDBJ whole genome shotgun (WGS) entry which is preliminary data.</text>
</comment>
<evidence type="ECO:0000313" key="3">
    <source>
        <dbReference type="Proteomes" id="UP000482800"/>
    </source>
</evidence>
<proteinExistence type="predicted"/>
<reference evidence="2 3" key="2">
    <citation type="submission" date="2020-03" db="EMBL/GenBank/DDBJ databases">
        <authorList>
            <person name="Ichikawa N."/>
            <person name="Kimura A."/>
            <person name="Kitahashi Y."/>
            <person name="Uohara A."/>
        </authorList>
    </citation>
    <scope>NUCLEOTIDE SEQUENCE [LARGE SCALE GENOMIC DNA]</scope>
    <source>
        <strain evidence="2 3">NBRC 108639</strain>
    </source>
</reference>
<accession>A0A6V8K5J7</accession>
<dbReference type="EMBL" id="BLPF01000001">
    <property type="protein sequence ID" value="GFJ77429.1"/>
    <property type="molecule type" value="Genomic_DNA"/>
</dbReference>